<feature type="compositionally biased region" description="Basic and acidic residues" evidence="1">
    <location>
        <begin position="87"/>
        <end position="96"/>
    </location>
</feature>
<reference evidence="2 3" key="1">
    <citation type="submission" date="2024-01" db="EMBL/GenBank/DDBJ databases">
        <title>Mesobacterium rodlantinim sp. nov., isolated from shallow sea hydrothermal systems off Kueishantao Island.</title>
        <authorList>
            <person name="Su Z."/>
            <person name="Tang K."/>
        </authorList>
    </citation>
    <scope>NUCLEOTIDE SEQUENCE [LARGE SCALE GENOMIC DNA]</scope>
    <source>
        <strain evidence="2 3">TK19101</strain>
    </source>
</reference>
<keyword evidence="3" id="KW-1185">Reference proteome</keyword>
<dbReference type="PANTHER" id="PTHR35175:SF2">
    <property type="entry name" value="DUF1289 DOMAIN-CONTAINING PROTEIN"/>
    <property type="match status" value="1"/>
</dbReference>
<dbReference type="EMBL" id="JAYLLH010000054">
    <property type="protein sequence ID" value="MEC3863371.1"/>
    <property type="molecule type" value="Genomic_DNA"/>
</dbReference>
<dbReference type="RefSeq" id="WP_326299450.1">
    <property type="nucleotide sequence ID" value="NZ_JAYLLH010000054.1"/>
</dbReference>
<evidence type="ECO:0000256" key="1">
    <source>
        <dbReference type="SAM" id="MobiDB-lite"/>
    </source>
</evidence>
<proteinExistence type="predicted"/>
<organism evidence="2 3">
    <name type="scientific">Mesobacterium hydrothermale</name>
    <dbReference type="NCBI Taxonomy" id="3111907"/>
    <lineage>
        <taxon>Bacteria</taxon>
        <taxon>Pseudomonadati</taxon>
        <taxon>Pseudomonadota</taxon>
        <taxon>Alphaproteobacteria</taxon>
        <taxon>Rhodobacterales</taxon>
        <taxon>Roseobacteraceae</taxon>
        <taxon>Mesobacterium</taxon>
    </lineage>
</organism>
<dbReference type="PANTHER" id="PTHR35175">
    <property type="entry name" value="DUF1289 DOMAIN-CONTAINING PROTEIN"/>
    <property type="match status" value="1"/>
</dbReference>
<dbReference type="Proteomes" id="UP001348149">
    <property type="component" value="Unassembled WGS sequence"/>
</dbReference>
<dbReference type="InterPro" id="IPR010710">
    <property type="entry name" value="DUF1289"/>
</dbReference>
<comment type="caution">
    <text evidence="2">The sequence shown here is derived from an EMBL/GenBank/DDBJ whole genome shotgun (WGS) entry which is preliminary data.</text>
</comment>
<gene>
    <name evidence="2" type="ORF">VK792_18940</name>
</gene>
<evidence type="ECO:0000313" key="2">
    <source>
        <dbReference type="EMBL" id="MEC3863371.1"/>
    </source>
</evidence>
<protein>
    <submittedName>
        <fullName evidence="2">DUF1289 domain-containing protein</fullName>
    </submittedName>
</protein>
<dbReference type="Pfam" id="PF06945">
    <property type="entry name" value="DUF1289"/>
    <property type="match status" value="1"/>
</dbReference>
<sequence>MAEQEGADVKDDIWKRDEIESPCTKICLVHPQARLCTGCLRSIDEITQWSKLSAEDRRTIMAELPTRAGLLTQRRGGRAARLSRANDQGRPRKDGP</sequence>
<name>A0ABU6HM31_9RHOB</name>
<evidence type="ECO:0000313" key="3">
    <source>
        <dbReference type="Proteomes" id="UP001348149"/>
    </source>
</evidence>
<accession>A0ABU6HM31</accession>
<feature type="region of interest" description="Disordered" evidence="1">
    <location>
        <begin position="73"/>
        <end position="96"/>
    </location>
</feature>